<evidence type="ECO:0008006" key="4">
    <source>
        <dbReference type="Google" id="ProtNLM"/>
    </source>
</evidence>
<keyword evidence="1" id="KW-0812">Transmembrane</keyword>
<dbReference type="PATRIC" id="fig|273678.4.peg.3509"/>
<dbReference type="RefSeq" id="WP_045258983.1">
    <property type="nucleotide sequence ID" value="NZ_JYJB01000010.1"/>
</dbReference>
<reference evidence="2 3" key="1">
    <citation type="submission" date="2015-02" db="EMBL/GenBank/DDBJ databases">
        <title>Draft genome sequences of ten Microbacterium spp. with emphasis on heavy metal contaminated environments.</title>
        <authorList>
            <person name="Corretto E."/>
        </authorList>
    </citation>
    <scope>NUCLEOTIDE SEQUENCE [LARGE SCALE GENOMIC DNA]</scope>
    <source>
        <strain evidence="2 3">SA35</strain>
    </source>
</reference>
<feature type="transmembrane region" description="Helical" evidence="1">
    <location>
        <begin position="194"/>
        <end position="211"/>
    </location>
</feature>
<feature type="transmembrane region" description="Helical" evidence="1">
    <location>
        <begin position="24"/>
        <end position="46"/>
    </location>
</feature>
<feature type="transmembrane region" description="Helical" evidence="1">
    <location>
        <begin position="365"/>
        <end position="383"/>
    </location>
</feature>
<keyword evidence="1" id="KW-1133">Transmembrane helix</keyword>
<feature type="transmembrane region" description="Helical" evidence="1">
    <location>
        <begin position="340"/>
        <end position="359"/>
    </location>
</feature>
<feature type="transmembrane region" description="Helical" evidence="1">
    <location>
        <begin position="146"/>
        <end position="164"/>
    </location>
</feature>
<name>A0A0M2HQW4_9MICO</name>
<dbReference type="STRING" id="273678.RS84_03514"/>
<feature type="transmembrane region" description="Helical" evidence="1">
    <location>
        <begin position="170"/>
        <end position="187"/>
    </location>
</feature>
<feature type="transmembrane region" description="Helical" evidence="1">
    <location>
        <begin position="217"/>
        <end position="235"/>
    </location>
</feature>
<accession>A0A0M2HQW4</accession>
<feature type="transmembrane region" description="Helical" evidence="1">
    <location>
        <begin position="242"/>
        <end position="265"/>
    </location>
</feature>
<evidence type="ECO:0000256" key="1">
    <source>
        <dbReference type="SAM" id="Phobius"/>
    </source>
</evidence>
<gene>
    <name evidence="2" type="ORF">RS84_03514</name>
</gene>
<keyword evidence="1" id="KW-0472">Membrane</keyword>
<comment type="caution">
    <text evidence="2">The sequence shown here is derived from an EMBL/GenBank/DDBJ whole genome shotgun (WGS) entry which is preliminary data.</text>
</comment>
<evidence type="ECO:0000313" key="3">
    <source>
        <dbReference type="Proteomes" id="UP000033900"/>
    </source>
</evidence>
<feature type="transmembrane region" description="Helical" evidence="1">
    <location>
        <begin position="395"/>
        <end position="413"/>
    </location>
</feature>
<sequence>MTSTSSPEKADRRTETAPLRRPRFVNWVPVTTMLAATLLGTLLPVLRTRVFYYWDDTAGVAVGVWQRIAESVLSGQSPFLQLDMWRGGNFIAEAATGMWNPVMLGLMLGTYPIDDVAVAITAAKIVLFLITAGGVYLLARGYGANAWMSAVAGVVLPLSGWSIFMDGAAWINGTAIMAFTPWAWWALRRAYLRGFRARDIALAVVLGYLVPSTGNPYGVLTLAVVFLAVAVEALVSRRAGALRWLIPMGLSIVLLIVVVYLPFVLTSQYGVRASSGIGNDEFLAVNLNDLLGMSTPTLRPYIKMFGGLPMQFPGTYLAWFVVPLLPWLRWGALGDGWKQFSSALTFGVFFLAFVLGPSQLGMFRWPARLVPFLYLAVLMVFAVLASKGIERSRPVLRSIVSGALILFGTWIAYSDVPGAWKWHGLVTLLMGFGTFAIVRWTGLRRSGALVMIAGMLVFLAPQLMLTASNQNVADYRMPSSKSEMRKTFADRTDGLVVQIFDINVLVGDHPESDRWDDLLAGNMPSVAGFSSTTGYTGIGFNAFDNALCMSYNGGTCADAWDALWEKPKGADAVLADLIGAKYVVVAKGYTDDRRAPEGWTRTESTDVVNVYERDEPVPYAGTVSSIGGDVEITADERHGATAETLTVSTTGDDSSVTFARIAWPGYQVAVDGKPVPVEIGPAGLLTVTLPEDLADAEVTVSFTPPGLWIGLATAAAGLVGAAALMVIAVKSPRMSRKAERRPQGALG</sequence>
<feature type="transmembrane region" description="Helical" evidence="1">
    <location>
        <begin position="447"/>
        <end position="465"/>
    </location>
</feature>
<evidence type="ECO:0000313" key="2">
    <source>
        <dbReference type="EMBL" id="KJL46872.1"/>
    </source>
</evidence>
<feature type="transmembrane region" description="Helical" evidence="1">
    <location>
        <begin position="707"/>
        <end position="729"/>
    </location>
</feature>
<proteinExistence type="predicted"/>
<feature type="transmembrane region" description="Helical" evidence="1">
    <location>
        <begin position="310"/>
        <end position="328"/>
    </location>
</feature>
<feature type="transmembrane region" description="Helical" evidence="1">
    <location>
        <begin position="419"/>
        <end position="440"/>
    </location>
</feature>
<feature type="transmembrane region" description="Helical" evidence="1">
    <location>
        <begin position="117"/>
        <end position="139"/>
    </location>
</feature>
<dbReference type="AlphaFoldDB" id="A0A0M2HQW4"/>
<protein>
    <recommendedName>
        <fullName evidence="4">4-amino-4-deoxy-L-arabinose transferase</fullName>
    </recommendedName>
</protein>
<dbReference type="EMBL" id="JYJB01000010">
    <property type="protein sequence ID" value="KJL46872.1"/>
    <property type="molecule type" value="Genomic_DNA"/>
</dbReference>
<dbReference type="Proteomes" id="UP000033900">
    <property type="component" value="Unassembled WGS sequence"/>
</dbReference>
<keyword evidence="3" id="KW-1185">Reference proteome</keyword>
<organism evidence="2 3">
    <name type="scientific">Microbacterium hydrocarbonoxydans</name>
    <dbReference type="NCBI Taxonomy" id="273678"/>
    <lineage>
        <taxon>Bacteria</taxon>
        <taxon>Bacillati</taxon>
        <taxon>Actinomycetota</taxon>
        <taxon>Actinomycetes</taxon>
        <taxon>Micrococcales</taxon>
        <taxon>Microbacteriaceae</taxon>
        <taxon>Microbacterium</taxon>
    </lineage>
</organism>